<dbReference type="PIRSF" id="PIRSF015034">
    <property type="entry name" value="YacH"/>
    <property type="match status" value="1"/>
</dbReference>
<dbReference type="RefSeq" id="WP_021658815.1">
    <property type="nucleotide sequence ID" value="NZ_FQVY01000001.1"/>
</dbReference>
<gene>
    <name evidence="2" type="ORF">GT747_14330</name>
    <name evidence="3" type="ORF">SAMN05444424_0086</name>
</gene>
<dbReference type="InterPro" id="IPR025542">
    <property type="entry name" value="YacH"/>
</dbReference>
<dbReference type="GO" id="GO:0046870">
    <property type="term" value="F:cadmium ion binding"/>
    <property type="evidence" value="ECO:0007669"/>
    <property type="project" value="TreeGrafter"/>
</dbReference>
<dbReference type="GO" id="GO:0008270">
    <property type="term" value="F:zinc ion binding"/>
    <property type="evidence" value="ECO:0007669"/>
    <property type="project" value="TreeGrafter"/>
</dbReference>
<sequence>MLCDICKKNQAQISYRQVAGGQETILHLCPSCMANMGLLGGGILAGALFGEGHTPQVQRRCPGCGSTFEQIAEKGKLGCAQCYDFFGEDVARMVGKIHGNLTHQGKIPHSAHLAPRQDRSAELAALQEEMQAAVESQNFERAAVLRDQIRALEQPECARGEGEQ</sequence>
<dbReference type="GO" id="GO:0016301">
    <property type="term" value="F:kinase activity"/>
    <property type="evidence" value="ECO:0007669"/>
    <property type="project" value="UniProtKB-KW"/>
</dbReference>
<dbReference type="SUPFAM" id="SSF46600">
    <property type="entry name" value="C-terminal UvrC-binding domain of UvrB"/>
    <property type="match status" value="1"/>
</dbReference>
<evidence type="ECO:0000259" key="1">
    <source>
        <dbReference type="PROSITE" id="PS50151"/>
    </source>
</evidence>
<keyword evidence="3" id="KW-0418">Kinase</keyword>
<proteinExistence type="predicted"/>
<dbReference type="PANTHER" id="PTHR38430:SF1">
    <property type="entry name" value="PROTEIN-ARGININE KINASE ACTIVATOR PROTEIN"/>
    <property type="match status" value="1"/>
</dbReference>
<dbReference type="GO" id="GO:0050897">
    <property type="term" value="F:cobalt ion binding"/>
    <property type="evidence" value="ECO:0007669"/>
    <property type="project" value="TreeGrafter"/>
</dbReference>
<dbReference type="InterPro" id="IPR036876">
    <property type="entry name" value="UVR_dom_sf"/>
</dbReference>
<evidence type="ECO:0000313" key="5">
    <source>
        <dbReference type="Proteomes" id="UP000474718"/>
    </source>
</evidence>
<dbReference type="Proteomes" id="UP000474718">
    <property type="component" value="Unassembled WGS sequence"/>
</dbReference>
<keyword evidence="3" id="KW-0808">Transferase</keyword>
<dbReference type="InterPro" id="IPR001943">
    <property type="entry name" value="UVR_dom"/>
</dbReference>
<accession>A0AAQ1RUM3</accession>
<dbReference type="GO" id="GO:1990170">
    <property type="term" value="P:stress response to cadmium ion"/>
    <property type="evidence" value="ECO:0007669"/>
    <property type="project" value="TreeGrafter"/>
</dbReference>
<comment type="caution">
    <text evidence="3">The sequence shown here is derived from an EMBL/GenBank/DDBJ whole genome shotgun (WGS) entry which is preliminary data.</text>
</comment>
<keyword evidence="5" id="KW-1185">Reference proteome</keyword>
<dbReference type="Pfam" id="PF02151">
    <property type="entry name" value="UVR"/>
    <property type="match status" value="1"/>
</dbReference>
<dbReference type="GO" id="GO:0005507">
    <property type="term" value="F:copper ion binding"/>
    <property type="evidence" value="ECO:0007669"/>
    <property type="project" value="TreeGrafter"/>
</dbReference>
<reference evidence="2 5" key="3">
    <citation type="journal article" date="2019" name="Nat. Med.">
        <title>A library of human gut bacterial isolates paired with longitudinal multiomics data enables mechanistic microbiome research.</title>
        <authorList>
            <person name="Poyet M."/>
            <person name="Groussin M."/>
            <person name="Gibbons S.M."/>
            <person name="Avila-Pacheco J."/>
            <person name="Jiang X."/>
            <person name="Kearney S.M."/>
            <person name="Perrotta A.R."/>
            <person name="Berdy B."/>
            <person name="Zhao S."/>
            <person name="Lieberman T.D."/>
            <person name="Swanson P.K."/>
            <person name="Smith M."/>
            <person name="Roesemann S."/>
            <person name="Alexander J.E."/>
            <person name="Rich S.A."/>
            <person name="Livny J."/>
            <person name="Vlamakis H."/>
            <person name="Clish C."/>
            <person name="Bullock K."/>
            <person name="Deik A."/>
            <person name="Scott J."/>
            <person name="Pierce K.A."/>
            <person name="Xavier R.J."/>
            <person name="Alm E.J."/>
        </authorList>
    </citation>
    <scope>NUCLEOTIDE SEQUENCE [LARGE SCALE GENOMIC DNA]</scope>
    <source>
        <strain evidence="2 5">BIOML-A2</strain>
    </source>
</reference>
<dbReference type="AlphaFoldDB" id="A0AAQ1RUM3"/>
<organism evidence="3 4">
    <name type="scientific">Bittarella massiliensis</name>
    <name type="common">ex Durand et al. 2017</name>
    <dbReference type="NCBI Taxonomy" id="1720313"/>
    <lineage>
        <taxon>Bacteria</taxon>
        <taxon>Bacillati</taxon>
        <taxon>Bacillota</taxon>
        <taxon>Clostridia</taxon>
        <taxon>Eubacteriales</taxon>
        <taxon>Oscillospiraceae</taxon>
        <taxon>Bittarella (ex Durand et al. 2017)</taxon>
    </lineage>
</organism>
<dbReference type="EMBL" id="FQVY01000001">
    <property type="protein sequence ID" value="SHF61981.1"/>
    <property type="molecule type" value="Genomic_DNA"/>
</dbReference>
<dbReference type="PROSITE" id="PS50151">
    <property type="entry name" value="UVR"/>
    <property type="match status" value="1"/>
</dbReference>
<dbReference type="PANTHER" id="PTHR38430">
    <property type="entry name" value="PROTEIN-ARGININE KINASE ACTIVATOR PROTEIN"/>
    <property type="match status" value="1"/>
</dbReference>
<dbReference type="GO" id="GO:1990169">
    <property type="term" value="P:stress response to copper ion"/>
    <property type="evidence" value="ECO:0007669"/>
    <property type="project" value="TreeGrafter"/>
</dbReference>
<dbReference type="Gene3D" id="4.10.860.10">
    <property type="entry name" value="UVR domain"/>
    <property type="match status" value="1"/>
</dbReference>
<evidence type="ECO:0000313" key="3">
    <source>
        <dbReference type="EMBL" id="SHF61981.1"/>
    </source>
</evidence>
<reference evidence="3" key="1">
    <citation type="submission" date="2016-11" db="EMBL/GenBank/DDBJ databases">
        <authorList>
            <person name="Varghese N."/>
            <person name="Submissions S."/>
        </authorList>
    </citation>
    <scope>NUCLEOTIDE SEQUENCE</scope>
    <source>
        <strain evidence="3">DSM 4029</strain>
    </source>
</reference>
<name>A0AAQ1RUM3_9FIRM</name>
<evidence type="ECO:0000313" key="4">
    <source>
        <dbReference type="Proteomes" id="UP000184089"/>
    </source>
</evidence>
<feature type="domain" description="UVR" evidence="1">
    <location>
        <begin position="120"/>
        <end position="155"/>
    </location>
</feature>
<evidence type="ECO:0000313" key="2">
    <source>
        <dbReference type="EMBL" id="MZL70915.1"/>
    </source>
</evidence>
<dbReference type="Proteomes" id="UP000184089">
    <property type="component" value="Unassembled WGS sequence"/>
</dbReference>
<reference evidence="4" key="2">
    <citation type="submission" date="2016-11" db="EMBL/GenBank/DDBJ databases">
        <authorList>
            <person name="Jaros S."/>
            <person name="Januszkiewicz K."/>
            <person name="Wedrychowicz H."/>
        </authorList>
    </citation>
    <scope>NUCLEOTIDE SEQUENCE [LARGE SCALE GENOMIC DNA]</scope>
    <source>
        <strain evidence="4">DSM 4029</strain>
    </source>
</reference>
<dbReference type="EMBL" id="WWVX01000012">
    <property type="protein sequence ID" value="MZL70915.1"/>
    <property type="molecule type" value="Genomic_DNA"/>
</dbReference>
<protein>
    <submittedName>
        <fullName evidence="3">Protein arginine kinase activator</fullName>
    </submittedName>
</protein>